<dbReference type="OrthoDB" id="3158924at2759"/>
<sequence length="145" mass="16145">MKPLADEVLKDSPLVMSGNSLPVSMAVTLAYNTSQHSTTQKTPAVVGKGWNPLLPVDYLKKTLLTINPTAKDFHEMWKRACDTAAICMPEAKEYDKQSWDKSHMEPNFKEGDKVLVSTLKFNNLKGPNKMRDPFVGPITIIKLIG</sequence>
<gene>
    <name evidence="1" type="ORF">O181_059360</name>
</gene>
<organism evidence="1 2">
    <name type="scientific">Austropuccinia psidii MF-1</name>
    <dbReference type="NCBI Taxonomy" id="1389203"/>
    <lineage>
        <taxon>Eukaryota</taxon>
        <taxon>Fungi</taxon>
        <taxon>Dikarya</taxon>
        <taxon>Basidiomycota</taxon>
        <taxon>Pucciniomycotina</taxon>
        <taxon>Pucciniomycetes</taxon>
        <taxon>Pucciniales</taxon>
        <taxon>Sphaerophragmiaceae</taxon>
        <taxon>Austropuccinia</taxon>
    </lineage>
</organism>
<proteinExistence type="predicted"/>
<evidence type="ECO:0000313" key="2">
    <source>
        <dbReference type="Proteomes" id="UP000765509"/>
    </source>
</evidence>
<name>A0A9Q3EBB1_9BASI</name>
<comment type="caution">
    <text evidence="1">The sequence shown here is derived from an EMBL/GenBank/DDBJ whole genome shotgun (WGS) entry which is preliminary data.</text>
</comment>
<reference evidence="1" key="1">
    <citation type="submission" date="2021-03" db="EMBL/GenBank/DDBJ databases">
        <title>Draft genome sequence of rust myrtle Austropuccinia psidii MF-1, a brazilian biotype.</title>
        <authorList>
            <person name="Quecine M.C."/>
            <person name="Pachon D.M.R."/>
            <person name="Bonatelli M.L."/>
            <person name="Correr F.H."/>
            <person name="Franceschini L.M."/>
            <person name="Leite T.F."/>
            <person name="Margarido G.R.A."/>
            <person name="Almeida C.A."/>
            <person name="Ferrarezi J.A."/>
            <person name="Labate C.A."/>
        </authorList>
    </citation>
    <scope>NUCLEOTIDE SEQUENCE</scope>
    <source>
        <strain evidence="1">MF-1</strain>
    </source>
</reference>
<dbReference type="Proteomes" id="UP000765509">
    <property type="component" value="Unassembled WGS sequence"/>
</dbReference>
<keyword evidence="2" id="KW-1185">Reference proteome</keyword>
<dbReference type="AlphaFoldDB" id="A0A9Q3EBB1"/>
<evidence type="ECO:0000313" key="1">
    <source>
        <dbReference type="EMBL" id="MBW0519645.1"/>
    </source>
</evidence>
<accession>A0A9Q3EBB1</accession>
<dbReference type="EMBL" id="AVOT02027545">
    <property type="protein sequence ID" value="MBW0519645.1"/>
    <property type="molecule type" value="Genomic_DNA"/>
</dbReference>
<protein>
    <submittedName>
        <fullName evidence="1">Uncharacterized protein</fullName>
    </submittedName>
</protein>